<dbReference type="GeneID" id="86970808"/>
<dbReference type="EMBL" id="QMHM01000006">
    <property type="protein sequence ID" value="RAV79930.1"/>
    <property type="molecule type" value="Genomic_DNA"/>
</dbReference>
<dbReference type="CDD" id="cd19481">
    <property type="entry name" value="RecA-like_protease"/>
    <property type="match status" value="1"/>
</dbReference>
<keyword evidence="3 4" id="KW-0067">ATP-binding</keyword>
<proteinExistence type="inferred from homology"/>
<reference evidence="4 5" key="1">
    <citation type="submission" date="2018-04" db="EMBL/GenBank/DDBJ databases">
        <title>Aerococcus urinae genomes.</title>
        <authorList>
            <person name="Hilt E."/>
            <person name="Gilbert N.M."/>
            <person name="Thomas-White K."/>
            <person name="Putonti C."/>
            <person name="Lewis A.L."/>
            <person name="Visck K.L."/>
            <person name="Wolfe A.J."/>
        </authorList>
    </citation>
    <scope>NUCLEOTIDE SEQUENCE [LARGE SCALE GENOMIC DNA]</scope>
    <source>
        <strain evidence="4 5">UMB7480</strain>
    </source>
</reference>
<evidence type="ECO:0000256" key="3">
    <source>
        <dbReference type="ARBA" id="ARBA00022840"/>
    </source>
</evidence>
<dbReference type="RefSeq" id="WP_064293359.1">
    <property type="nucleotide sequence ID" value="NZ_JASODG010000006.1"/>
</dbReference>
<sequence length="293" mass="32148">MSKTRSNKGRYVSPDQLNNKPSHSDIFSIEKPQKSLDDIILSKSTREQINSLLAKIKHHDLLYNTFGLKEIDPSGGRTAINLYGPPGTGKSATAEAIAHELGKDILRANYAEIESKFVGETPKNIKAIFAKATETDAVLIFDEADSLLSKRLAQVNQSTDQAVNVTKSVLLLELDNFSGIVIFTTNFGENYDPAFIRRILGHIEFSLPEKEARAVIFKQFLPDKLPVSINKAESDKIILETAGFSGGDLLNVVISASSTAVARDGKDCMVTYDDFSNAIELIKKAKENIGRSN</sequence>
<dbReference type="Gene3D" id="3.40.50.300">
    <property type="entry name" value="P-loop containing nucleotide triphosphate hydrolases"/>
    <property type="match status" value="1"/>
</dbReference>
<gene>
    <name evidence="4" type="ORF">DBT54_04425</name>
</gene>
<dbReference type="SMART" id="SM00382">
    <property type="entry name" value="AAA"/>
    <property type="match status" value="1"/>
</dbReference>
<comment type="similarity">
    <text evidence="1">Belongs to the AAA ATPase family.</text>
</comment>
<accession>A0A178HC31</accession>
<dbReference type="InterPro" id="IPR003593">
    <property type="entry name" value="AAA+_ATPase"/>
</dbReference>
<name>A0A178HC31_9LACT</name>
<dbReference type="InterPro" id="IPR003959">
    <property type="entry name" value="ATPase_AAA_core"/>
</dbReference>
<dbReference type="Gene3D" id="1.10.8.60">
    <property type="match status" value="1"/>
</dbReference>
<dbReference type="InterPro" id="IPR050221">
    <property type="entry name" value="26S_Proteasome_ATPase"/>
</dbReference>
<dbReference type="GO" id="GO:0016887">
    <property type="term" value="F:ATP hydrolysis activity"/>
    <property type="evidence" value="ECO:0007669"/>
    <property type="project" value="InterPro"/>
</dbReference>
<dbReference type="SUPFAM" id="SSF52540">
    <property type="entry name" value="P-loop containing nucleoside triphosphate hydrolases"/>
    <property type="match status" value="1"/>
</dbReference>
<keyword evidence="2" id="KW-0547">Nucleotide-binding</keyword>
<dbReference type="Proteomes" id="UP000251923">
    <property type="component" value="Unassembled WGS sequence"/>
</dbReference>
<comment type="caution">
    <text evidence="4">The sequence shown here is derived from an EMBL/GenBank/DDBJ whole genome shotgun (WGS) entry which is preliminary data.</text>
</comment>
<protein>
    <submittedName>
        <fullName evidence="4">ATP-binding protein</fullName>
    </submittedName>
</protein>
<dbReference type="GO" id="GO:0005524">
    <property type="term" value="F:ATP binding"/>
    <property type="evidence" value="ECO:0007669"/>
    <property type="project" value="UniProtKB-KW"/>
</dbReference>
<organism evidence="4 5">
    <name type="scientific">Aerococcus urinae</name>
    <dbReference type="NCBI Taxonomy" id="1376"/>
    <lineage>
        <taxon>Bacteria</taxon>
        <taxon>Bacillati</taxon>
        <taxon>Bacillota</taxon>
        <taxon>Bacilli</taxon>
        <taxon>Lactobacillales</taxon>
        <taxon>Aerococcaceae</taxon>
        <taxon>Aerococcus</taxon>
    </lineage>
</organism>
<dbReference type="Pfam" id="PF00004">
    <property type="entry name" value="AAA"/>
    <property type="match status" value="1"/>
</dbReference>
<dbReference type="InterPro" id="IPR027417">
    <property type="entry name" value="P-loop_NTPase"/>
</dbReference>
<evidence type="ECO:0000313" key="5">
    <source>
        <dbReference type="Proteomes" id="UP000251923"/>
    </source>
</evidence>
<evidence type="ECO:0000256" key="2">
    <source>
        <dbReference type="ARBA" id="ARBA00022741"/>
    </source>
</evidence>
<dbReference type="AlphaFoldDB" id="A0A178HC31"/>
<evidence type="ECO:0000256" key="1">
    <source>
        <dbReference type="ARBA" id="ARBA00006914"/>
    </source>
</evidence>
<evidence type="ECO:0000313" key="4">
    <source>
        <dbReference type="EMBL" id="RAV79930.1"/>
    </source>
</evidence>
<dbReference type="PANTHER" id="PTHR23073">
    <property type="entry name" value="26S PROTEASOME REGULATORY SUBUNIT"/>
    <property type="match status" value="1"/>
</dbReference>